<comment type="caution">
    <text evidence="6">The sequence shown here is derived from an EMBL/GenBank/DDBJ whole genome shotgun (WGS) entry which is preliminary data.</text>
</comment>
<reference evidence="6 7" key="1">
    <citation type="submission" date="2019-03" db="EMBL/GenBank/DDBJ databases">
        <title>Genomic Encyclopedia of Type Strains, Phase IV (KMG-IV): sequencing the most valuable type-strain genomes for metagenomic binning, comparative biology and taxonomic classification.</title>
        <authorList>
            <person name="Goeker M."/>
        </authorList>
    </citation>
    <scope>NUCLEOTIDE SEQUENCE [LARGE SCALE GENOMIC DNA]</scope>
    <source>
        <strain evidence="6 7">DSM 103923</strain>
    </source>
</reference>
<dbReference type="PANTHER" id="PTHR12526:SF640">
    <property type="entry name" value="COLANIC ACID BIOSYNTHESIS GLYCOSYLTRANSFERASE WCAL-RELATED"/>
    <property type="match status" value="1"/>
</dbReference>
<evidence type="ECO:0000313" key="7">
    <source>
        <dbReference type="Proteomes" id="UP000295135"/>
    </source>
</evidence>
<evidence type="ECO:0000259" key="4">
    <source>
        <dbReference type="Pfam" id="PF00534"/>
    </source>
</evidence>
<dbReference type="Gene3D" id="3.40.50.2000">
    <property type="entry name" value="Glycogen Phosphorylase B"/>
    <property type="match status" value="2"/>
</dbReference>
<evidence type="ECO:0000256" key="1">
    <source>
        <dbReference type="ARBA" id="ARBA00009481"/>
    </source>
</evidence>
<feature type="domain" description="Glycosyl transferase family 1" evidence="4">
    <location>
        <begin position="157"/>
        <end position="311"/>
    </location>
</feature>
<organism evidence="6 7">
    <name type="scientific">Sulfuritortus calidifontis</name>
    <dbReference type="NCBI Taxonomy" id="1914471"/>
    <lineage>
        <taxon>Bacteria</taxon>
        <taxon>Pseudomonadati</taxon>
        <taxon>Pseudomonadota</taxon>
        <taxon>Betaproteobacteria</taxon>
        <taxon>Nitrosomonadales</taxon>
        <taxon>Thiobacillaceae</taxon>
        <taxon>Sulfuritortus</taxon>
    </lineage>
</organism>
<dbReference type="EMBL" id="SLZY01000007">
    <property type="protein sequence ID" value="TCS71938.1"/>
    <property type="molecule type" value="Genomic_DNA"/>
</dbReference>
<dbReference type="InterPro" id="IPR028098">
    <property type="entry name" value="Glyco_trans_4-like_N"/>
</dbReference>
<dbReference type="SUPFAM" id="SSF53756">
    <property type="entry name" value="UDP-Glycosyltransferase/glycogen phosphorylase"/>
    <property type="match status" value="1"/>
</dbReference>
<evidence type="ECO:0000313" key="6">
    <source>
        <dbReference type="EMBL" id="TCS71938.1"/>
    </source>
</evidence>
<keyword evidence="7" id="KW-1185">Reference proteome</keyword>
<evidence type="ECO:0000259" key="5">
    <source>
        <dbReference type="Pfam" id="PF13439"/>
    </source>
</evidence>
<keyword evidence="3 6" id="KW-0808">Transferase</keyword>
<dbReference type="Proteomes" id="UP000295135">
    <property type="component" value="Unassembled WGS sequence"/>
</dbReference>
<sequence>MECWGNGGTETYVAGLVRLLAAQNFEVTLALLNNGDEDAVDFLPRNRIRVIGLAGLPKALRQQRPDVVSLHLYAHLLPAMLVCRALRYPTVTTLHMPLESWGLRHRLYWRLAIRLSSTVIGVSKQVLNPLKGRNIWPSAIPGGVDPLFFTCPRDKQRPTAEAFTLIAMGRLAAEKDWATLIEAVARLPLPLRQRTAIEFYGSGILQNELDSLAKRCGVQTAFHGHAGKDQLVQALSTADLFVLPSRFEGLGLAALEAMAAGVPTITADFAAARGYIEQGVTGHRFPVGDATGLARWIEWHMTHPEASIAIGLKGREFVRQHFSEEKAYRPYLEIFKQVAN</sequence>
<comment type="similarity">
    <text evidence="1">Belongs to the glycosyltransferase group 1 family. Glycosyltransferase 4 subfamily.</text>
</comment>
<evidence type="ECO:0000256" key="3">
    <source>
        <dbReference type="ARBA" id="ARBA00022679"/>
    </source>
</evidence>
<protein>
    <submittedName>
        <fullName evidence="6">Glycosyltransferase involved in cell wall biosynthesis</fullName>
    </submittedName>
</protein>
<proteinExistence type="inferred from homology"/>
<dbReference type="AlphaFoldDB" id="A0A4R3JVB3"/>
<name>A0A4R3JVB3_9PROT</name>
<dbReference type="InterPro" id="IPR001296">
    <property type="entry name" value="Glyco_trans_1"/>
</dbReference>
<evidence type="ECO:0000256" key="2">
    <source>
        <dbReference type="ARBA" id="ARBA00022676"/>
    </source>
</evidence>
<gene>
    <name evidence="6" type="ORF">EDC61_10776</name>
</gene>
<accession>A0A4R3JVB3</accession>
<dbReference type="GO" id="GO:0016757">
    <property type="term" value="F:glycosyltransferase activity"/>
    <property type="evidence" value="ECO:0007669"/>
    <property type="project" value="UniProtKB-KW"/>
</dbReference>
<feature type="domain" description="Glycosyltransferase subfamily 4-like N-terminal" evidence="5">
    <location>
        <begin position="7"/>
        <end position="146"/>
    </location>
</feature>
<dbReference type="PANTHER" id="PTHR12526">
    <property type="entry name" value="GLYCOSYLTRANSFERASE"/>
    <property type="match status" value="1"/>
</dbReference>
<keyword evidence="2" id="KW-0328">Glycosyltransferase</keyword>
<dbReference type="CDD" id="cd03801">
    <property type="entry name" value="GT4_PimA-like"/>
    <property type="match status" value="1"/>
</dbReference>
<dbReference type="Pfam" id="PF00534">
    <property type="entry name" value="Glycos_transf_1"/>
    <property type="match status" value="1"/>
</dbReference>
<dbReference type="Pfam" id="PF13439">
    <property type="entry name" value="Glyco_transf_4"/>
    <property type="match status" value="1"/>
</dbReference>